<dbReference type="AlphaFoldDB" id="A0A9W5TBY5"/>
<keyword evidence="4" id="KW-0732">Signal</keyword>
<evidence type="ECO:0000256" key="1">
    <source>
        <dbReference type="ARBA" id="ARBA00004479"/>
    </source>
</evidence>
<accession>A0A9W5TBY5</accession>
<keyword evidence="6 8" id="KW-0472">Membrane</keyword>
<dbReference type="PROSITE" id="PS50866">
    <property type="entry name" value="GOLD"/>
    <property type="match status" value="1"/>
</dbReference>
<evidence type="ECO:0000256" key="2">
    <source>
        <dbReference type="ARBA" id="ARBA00007104"/>
    </source>
</evidence>
<evidence type="ECO:0000256" key="6">
    <source>
        <dbReference type="ARBA" id="ARBA00023136"/>
    </source>
</evidence>
<evidence type="ECO:0000256" key="5">
    <source>
        <dbReference type="ARBA" id="ARBA00022989"/>
    </source>
</evidence>
<keyword evidence="3 7" id="KW-0812">Transmembrane</keyword>
<evidence type="ECO:0000259" key="9">
    <source>
        <dbReference type="PROSITE" id="PS50866"/>
    </source>
</evidence>
<dbReference type="SMART" id="SM01190">
    <property type="entry name" value="EMP24_GP25L"/>
    <property type="match status" value="1"/>
</dbReference>
<comment type="similarity">
    <text evidence="2 7">Belongs to the EMP24/GP25L family.</text>
</comment>
<reference evidence="10" key="1">
    <citation type="submission" date="2019-12" db="EMBL/GenBank/DDBJ databases">
        <title>Genome sequence of Babesia ovis.</title>
        <authorList>
            <person name="Yamagishi J."/>
            <person name="Sevinc F."/>
            <person name="Xuan X."/>
        </authorList>
    </citation>
    <scope>NUCLEOTIDE SEQUENCE</scope>
    <source>
        <strain evidence="10">Selcuk</strain>
    </source>
</reference>
<dbReference type="InterPro" id="IPR015720">
    <property type="entry name" value="Emp24-like"/>
</dbReference>
<sequence length="218" mass="24940">MKAAASFAAVVTAYAVGAAGLYFNIDYNDKRCFYETLPEKALLSINYELLNQEARGCFVRITDEHTKLLQNTHLKDLPSRGRVTYVGDHEGTYNVCIDCPGQVWYTAQMAKIAVSIEIADGNDKYGRHTQYDVDRDTTAKKEEVRSLSDAVSKFAANIMNIKNHQKLENNTAKELHETYKNMYSYVLYFYLVQFFIIAATAIFSVYHITKFFKAYRIV</sequence>
<evidence type="ECO:0000313" key="11">
    <source>
        <dbReference type="Proteomes" id="UP001057455"/>
    </source>
</evidence>
<feature type="domain" description="GOLD" evidence="9">
    <location>
        <begin position="30"/>
        <end position="135"/>
    </location>
</feature>
<evidence type="ECO:0000313" key="10">
    <source>
        <dbReference type="EMBL" id="GFE53913.1"/>
    </source>
</evidence>
<evidence type="ECO:0000256" key="4">
    <source>
        <dbReference type="ARBA" id="ARBA00022729"/>
    </source>
</evidence>
<comment type="caution">
    <text evidence="10">The sequence shown here is derived from an EMBL/GenBank/DDBJ whole genome shotgun (WGS) entry which is preliminary data.</text>
</comment>
<dbReference type="GO" id="GO:0016020">
    <property type="term" value="C:membrane"/>
    <property type="evidence" value="ECO:0007669"/>
    <property type="project" value="UniProtKB-SubCell"/>
</dbReference>
<feature type="transmembrane region" description="Helical" evidence="8">
    <location>
        <begin position="185"/>
        <end position="206"/>
    </location>
</feature>
<evidence type="ECO:0000256" key="8">
    <source>
        <dbReference type="SAM" id="Phobius"/>
    </source>
</evidence>
<comment type="subcellular location">
    <subcellularLocation>
        <location evidence="1 7">Membrane</location>
        <topology evidence="1 7">Single-pass type I membrane protein</topology>
    </subcellularLocation>
</comment>
<dbReference type="Pfam" id="PF01105">
    <property type="entry name" value="EMP24_GP25L"/>
    <property type="match status" value="1"/>
</dbReference>
<dbReference type="Proteomes" id="UP001057455">
    <property type="component" value="Unassembled WGS sequence"/>
</dbReference>
<gene>
    <name evidence="10" type="ORF">BaOVIS_013170</name>
</gene>
<dbReference type="PANTHER" id="PTHR22811">
    <property type="entry name" value="TRANSMEMBRANE EMP24 DOMAIN-CONTAINING PROTEIN"/>
    <property type="match status" value="1"/>
</dbReference>
<keyword evidence="5 8" id="KW-1133">Transmembrane helix</keyword>
<organism evidence="10 11">
    <name type="scientific">Babesia ovis</name>
    <dbReference type="NCBI Taxonomy" id="5869"/>
    <lineage>
        <taxon>Eukaryota</taxon>
        <taxon>Sar</taxon>
        <taxon>Alveolata</taxon>
        <taxon>Apicomplexa</taxon>
        <taxon>Aconoidasida</taxon>
        <taxon>Piroplasmida</taxon>
        <taxon>Babesiidae</taxon>
        <taxon>Babesia</taxon>
    </lineage>
</organism>
<name>A0A9W5TBY5_BABOV</name>
<dbReference type="OrthoDB" id="3427at2759"/>
<dbReference type="InterPro" id="IPR009038">
    <property type="entry name" value="GOLD_dom"/>
</dbReference>
<proteinExistence type="inferred from homology"/>
<dbReference type="EMBL" id="BLIY01000008">
    <property type="protein sequence ID" value="GFE53913.1"/>
    <property type="molecule type" value="Genomic_DNA"/>
</dbReference>
<evidence type="ECO:0000256" key="7">
    <source>
        <dbReference type="RuleBase" id="RU003827"/>
    </source>
</evidence>
<protein>
    <submittedName>
        <fullName evidence="10">Transmembrane protein</fullName>
    </submittedName>
</protein>
<evidence type="ECO:0000256" key="3">
    <source>
        <dbReference type="ARBA" id="ARBA00022692"/>
    </source>
</evidence>
<keyword evidence="11" id="KW-1185">Reference proteome</keyword>